<dbReference type="Gene3D" id="6.20.350.10">
    <property type="match status" value="1"/>
</dbReference>
<proteinExistence type="predicted"/>
<dbReference type="SUPFAM" id="SSF51735">
    <property type="entry name" value="NAD(P)-binding Rossmann-fold domains"/>
    <property type="match status" value="1"/>
</dbReference>
<dbReference type="EMBL" id="AP022871">
    <property type="protein sequence ID" value="BCB84966.1"/>
    <property type="molecule type" value="Genomic_DNA"/>
</dbReference>
<feature type="chain" id="PRO_5039217829" description="RCK N-terminal domain-containing protein" evidence="1">
    <location>
        <begin position="24"/>
        <end position="561"/>
    </location>
</feature>
<dbReference type="PANTHER" id="PTHR43833">
    <property type="entry name" value="POTASSIUM CHANNEL PROTEIN 2-RELATED-RELATED"/>
    <property type="match status" value="1"/>
</dbReference>
<dbReference type="Pfam" id="PF02026">
    <property type="entry name" value="RyR"/>
    <property type="match status" value="1"/>
</dbReference>
<dbReference type="AlphaFoldDB" id="A0A6F8YFU4"/>
<reference evidence="3 4" key="1">
    <citation type="submission" date="2020-03" db="EMBL/GenBank/DDBJ databases">
        <title>Whole genome shotgun sequence of Phytohabitans suffuscus NBRC 105367.</title>
        <authorList>
            <person name="Komaki H."/>
            <person name="Tamura T."/>
        </authorList>
    </citation>
    <scope>NUCLEOTIDE SEQUENCE [LARGE SCALE GENOMIC DNA]</scope>
    <source>
        <strain evidence="3 4">NBRC 105367</strain>
    </source>
</reference>
<dbReference type="Proteomes" id="UP000503011">
    <property type="component" value="Chromosome"/>
</dbReference>
<accession>A0A6F8YFU4</accession>
<protein>
    <recommendedName>
        <fullName evidence="2">RCK N-terminal domain-containing protein</fullName>
    </recommendedName>
</protein>
<dbReference type="Gene3D" id="3.40.50.720">
    <property type="entry name" value="NAD(P)-binding Rossmann-like Domain"/>
    <property type="match status" value="1"/>
</dbReference>
<dbReference type="PROSITE" id="PS51257">
    <property type="entry name" value="PROKAR_LIPOPROTEIN"/>
    <property type="match status" value="1"/>
</dbReference>
<evidence type="ECO:0000256" key="1">
    <source>
        <dbReference type="SAM" id="SignalP"/>
    </source>
</evidence>
<name>A0A6F8YFU4_9ACTN</name>
<keyword evidence="1" id="KW-0732">Signal</keyword>
<gene>
    <name evidence="3" type="ORF">Psuf_022790</name>
</gene>
<feature type="domain" description="RCK N-terminal" evidence="2">
    <location>
        <begin position="94"/>
        <end position="217"/>
    </location>
</feature>
<evidence type="ECO:0000259" key="2">
    <source>
        <dbReference type="PROSITE" id="PS51201"/>
    </source>
</evidence>
<feature type="signal peptide" evidence="1">
    <location>
        <begin position="1"/>
        <end position="23"/>
    </location>
</feature>
<sequence length="561" mass="61984">MRAIFTAAAALSLLLGCIGLHQYTDGSTRFSDLLYGALQLFVLESPATGDDGPYPIPLEIARFAAPAVTFYALVEALRLVFASEAERLRARRARGHVVVCGDGPMATSLSRQLRATGHRVVHIAESRTDPPDGGRRRPLWVLGDARNPDVLRAAGVAHASALYACAEDSATNTAIALAAGRRQRGERPLAVYAQVQDPELCLALQARHLGTSDPPAIRLDFFNIDDLAARYLLAEDPIIPPLDRPPRFLVIGATAFGRATIVELARQWRVLPSAAMWRVEVTVVDDSASQVIDELTFRYPFLSKACDLRPYDGDLLSTLGDERGPAAPDRVFICYEDEQRALKIALVADRLWRGGPGTVIVRQDQLATLQDAFDGARDERLFDEVSGTLRLFGVVDAACDPGIIRDDLGERLARVIHECYLVARQGRGDLVDGTPSLVPWPRLPERLQRENRAQAADIGRKLRAIDCVLAPRVAAGGEHTLTAAEVTLLATMEHERWLRARLREGWRFAEERDDDRMLHPAIRRWVDLPEALRTVNSDAIRELPSMLADSGFRIVRMREVS</sequence>
<reference evidence="3 4" key="2">
    <citation type="submission" date="2020-03" db="EMBL/GenBank/DDBJ databases">
        <authorList>
            <person name="Ichikawa N."/>
            <person name="Kimura A."/>
            <person name="Kitahashi Y."/>
            <person name="Uohara A."/>
        </authorList>
    </citation>
    <scope>NUCLEOTIDE SEQUENCE [LARGE SCALE GENOMIC DNA]</scope>
    <source>
        <strain evidence="3 4">NBRC 105367</strain>
    </source>
</reference>
<dbReference type="InterPro" id="IPR050721">
    <property type="entry name" value="Trk_Ktr_HKT_K-transport"/>
</dbReference>
<dbReference type="InterPro" id="IPR036291">
    <property type="entry name" value="NAD(P)-bd_dom_sf"/>
</dbReference>
<dbReference type="PROSITE" id="PS51201">
    <property type="entry name" value="RCK_N"/>
    <property type="match status" value="1"/>
</dbReference>
<dbReference type="RefSeq" id="WP_173156404.1">
    <property type="nucleotide sequence ID" value="NZ_AP022871.1"/>
</dbReference>
<dbReference type="Pfam" id="PF02254">
    <property type="entry name" value="TrkA_N"/>
    <property type="match status" value="1"/>
</dbReference>
<dbReference type="InterPro" id="IPR003148">
    <property type="entry name" value="RCK_N"/>
</dbReference>
<dbReference type="InterPro" id="IPR003032">
    <property type="entry name" value="Ryanodine_rcpt"/>
</dbReference>
<organism evidence="3 4">
    <name type="scientific">Phytohabitans suffuscus</name>
    <dbReference type="NCBI Taxonomy" id="624315"/>
    <lineage>
        <taxon>Bacteria</taxon>
        <taxon>Bacillati</taxon>
        <taxon>Actinomycetota</taxon>
        <taxon>Actinomycetes</taxon>
        <taxon>Micromonosporales</taxon>
        <taxon>Micromonosporaceae</taxon>
    </lineage>
</organism>
<dbReference type="GO" id="GO:0006813">
    <property type="term" value="P:potassium ion transport"/>
    <property type="evidence" value="ECO:0007669"/>
    <property type="project" value="InterPro"/>
</dbReference>
<evidence type="ECO:0000313" key="3">
    <source>
        <dbReference type="EMBL" id="BCB84966.1"/>
    </source>
</evidence>
<dbReference type="KEGG" id="psuu:Psuf_022790"/>
<evidence type="ECO:0000313" key="4">
    <source>
        <dbReference type="Proteomes" id="UP000503011"/>
    </source>
</evidence>
<keyword evidence="4" id="KW-1185">Reference proteome</keyword>